<sequence>MTNIAAKETMISYVNSVSDSIFLRKAGSQCMYCVKECLHKYTLVFTSITIKYIDKIYFEFAEAYLTEVDPDNPDDVGANVTFSLIKELSAKFDTLVRIYDSDSFGPLGKDNSFVPINSWMEVEDKTQDDNNLRKREHAWDSHYLYPECHSPDDIKNYFCTQTWRQIDGSTR</sequence>
<evidence type="ECO:0000313" key="1">
    <source>
        <dbReference type="EMBL" id="CAD7410045.1"/>
    </source>
</evidence>
<protein>
    <submittedName>
        <fullName evidence="1">Uncharacterized protein</fullName>
    </submittedName>
</protein>
<dbReference type="AlphaFoldDB" id="A0A7R9D8S3"/>
<dbReference type="EMBL" id="OC321430">
    <property type="protein sequence ID" value="CAD7410045.1"/>
    <property type="molecule type" value="Genomic_DNA"/>
</dbReference>
<accession>A0A7R9D8S3</accession>
<name>A0A7R9D8S3_TIMCR</name>
<gene>
    <name evidence="1" type="ORF">TCEB3V08_LOCUS10297</name>
</gene>
<organism evidence="1">
    <name type="scientific">Timema cristinae</name>
    <name type="common">Walking stick</name>
    <dbReference type="NCBI Taxonomy" id="61476"/>
    <lineage>
        <taxon>Eukaryota</taxon>
        <taxon>Metazoa</taxon>
        <taxon>Ecdysozoa</taxon>
        <taxon>Arthropoda</taxon>
        <taxon>Hexapoda</taxon>
        <taxon>Insecta</taxon>
        <taxon>Pterygota</taxon>
        <taxon>Neoptera</taxon>
        <taxon>Polyneoptera</taxon>
        <taxon>Phasmatodea</taxon>
        <taxon>Timematodea</taxon>
        <taxon>Timematoidea</taxon>
        <taxon>Timematidae</taxon>
        <taxon>Timema</taxon>
    </lineage>
</organism>
<proteinExistence type="predicted"/>
<reference evidence="1" key="1">
    <citation type="submission" date="2020-11" db="EMBL/GenBank/DDBJ databases">
        <authorList>
            <person name="Tran Van P."/>
        </authorList>
    </citation>
    <scope>NUCLEOTIDE SEQUENCE</scope>
</reference>